<dbReference type="OrthoDB" id="5873044at2759"/>
<evidence type="ECO:0000256" key="3">
    <source>
        <dbReference type="ARBA" id="ARBA00022525"/>
    </source>
</evidence>
<feature type="domain" description="Peptidase M12A" evidence="18">
    <location>
        <begin position="87"/>
        <end position="282"/>
    </location>
</feature>
<evidence type="ECO:0000256" key="13">
    <source>
        <dbReference type="PROSITE-ProRule" id="PRU01005"/>
    </source>
</evidence>
<keyword evidence="8 14" id="KW-0862">Zinc</keyword>
<dbReference type="InterPro" id="IPR006026">
    <property type="entry name" value="Peptidase_Metallo"/>
</dbReference>
<comment type="function">
    <text evidence="1">Metalloprotease.</text>
</comment>
<comment type="caution">
    <text evidence="13">Lacks conserved residue(s) required for the propagation of feature annotation.</text>
</comment>
<dbReference type="Gene3D" id="3.40.390.10">
    <property type="entry name" value="Collagenase (Catalytic Domain)"/>
    <property type="match status" value="1"/>
</dbReference>
<keyword evidence="11" id="KW-1015">Disulfide bond</keyword>
<evidence type="ECO:0000256" key="15">
    <source>
        <dbReference type="RuleBase" id="RU361183"/>
    </source>
</evidence>
<feature type="binding site" evidence="14">
    <location>
        <position position="183"/>
    </location>
    <ligand>
        <name>Zn(2+)</name>
        <dbReference type="ChEBI" id="CHEBI:29105"/>
        <note>catalytic</note>
    </ligand>
</feature>
<accession>A0A368FBK2</accession>
<keyword evidence="7 14" id="KW-0378">Hydrolase</keyword>
<dbReference type="SUPFAM" id="SSF55486">
    <property type="entry name" value="Metalloproteases ('zincins'), catalytic domain"/>
    <property type="match status" value="1"/>
</dbReference>
<evidence type="ECO:0000256" key="4">
    <source>
        <dbReference type="ARBA" id="ARBA00022670"/>
    </source>
</evidence>
<evidence type="ECO:0000256" key="16">
    <source>
        <dbReference type="SAM" id="MobiDB-lite"/>
    </source>
</evidence>
<keyword evidence="10" id="KW-0865">Zymogen</keyword>
<dbReference type="EC" id="3.4.24.-" evidence="15"/>
<reference evidence="19 20" key="1">
    <citation type="submission" date="2014-10" db="EMBL/GenBank/DDBJ databases">
        <title>Draft genome of the hookworm Ancylostoma caninum.</title>
        <authorList>
            <person name="Mitreva M."/>
        </authorList>
    </citation>
    <scope>NUCLEOTIDE SEQUENCE [LARGE SCALE GENOMIC DNA]</scope>
    <source>
        <strain evidence="19 20">Baltimore</strain>
    </source>
</reference>
<dbReference type="GO" id="GO:0006508">
    <property type="term" value="P:proteolysis"/>
    <property type="evidence" value="ECO:0007669"/>
    <property type="project" value="UniProtKB-KW"/>
</dbReference>
<evidence type="ECO:0000256" key="7">
    <source>
        <dbReference type="ARBA" id="ARBA00022801"/>
    </source>
</evidence>
<feature type="binding site" evidence="14">
    <location>
        <position position="179"/>
    </location>
    <ligand>
        <name>Zn(2+)</name>
        <dbReference type="ChEBI" id="CHEBI:29105"/>
        <note>catalytic</note>
    </ligand>
</feature>
<evidence type="ECO:0000256" key="9">
    <source>
        <dbReference type="ARBA" id="ARBA00023049"/>
    </source>
</evidence>
<keyword evidence="4 14" id="KW-0645">Protease</keyword>
<dbReference type="PROSITE" id="PS51670">
    <property type="entry name" value="SHKT"/>
    <property type="match status" value="1"/>
</dbReference>
<proteinExistence type="predicted"/>
<keyword evidence="5 14" id="KW-0479">Metal-binding</keyword>
<dbReference type="Gene3D" id="1.10.10.1940">
    <property type="match status" value="1"/>
</dbReference>
<comment type="cofactor">
    <cofactor evidence="14 15">
        <name>Zn(2+)</name>
        <dbReference type="ChEBI" id="CHEBI:29105"/>
    </cofactor>
    <text evidence="14 15">Binds 1 zinc ion per subunit.</text>
</comment>
<dbReference type="InterPro" id="IPR001506">
    <property type="entry name" value="Peptidase_M12A"/>
</dbReference>
<dbReference type="STRING" id="29170.A0A368FBK2"/>
<evidence type="ECO:0000256" key="8">
    <source>
        <dbReference type="ARBA" id="ARBA00022833"/>
    </source>
</evidence>
<evidence type="ECO:0000313" key="19">
    <source>
        <dbReference type="EMBL" id="RCN28389.1"/>
    </source>
</evidence>
<dbReference type="SMART" id="SM00235">
    <property type="entry name" value="ZnMc"/>
    <property type="match status" value="1"/>
</dbReference>
<evidence type="ECO:0000256" key="14">
    <source>
        <dbReference type="PROSITE-ProRule" id="PRU01211"/>
    </source>
</evidence>
<keyword evidence="12" id="KW-0325">Glycoprotein</keyword>
<dbReference type="Proteomes" id="UP000252519">
    <property type="component" value="Unassembled WGS sequence"/>
</dbReference>
<sequence>MKNKIKKTLKLSPEAEASLEERLKKLRPIEHVQAKKEGDTIEEINQKSNIGELLFQSDIVLTTQQLHDIEEDVEEEIAEGNNRTKRQAFRDGRYPNTIWSNGVNYYFDYSASQKVRSVFKKAVREWEKDTCINMRENERAEDTIRVFAENGCWSYVGRLGRKQDLSLGRGCESVGTAAHELGHALGFFHTMSRHDRDSFITLNTHNVKPDWLDQFTKQTPQTNENYGITYDYGSIMHYGGTSASFNKKPTMVPFDTNHQETLGSRFISFYDLLMLNTHYNCLVSDGKPGPMPQPKATIALPVRPQPGVTTPAPRPQVVVTSKPGTNGGDDFGGSDGFGGFGGFGGFDRFSCRDSLGCESLKRHNFCTSSRFPEQMRKAMCPKMCGYCK</sequence>
<name>A0A368FBK2_ANCCA</name>
<dbReference type="PROSITE" id="PS51864">
    <property type="entry name" value="ASTACIN"/>
    <property type="match status" value="1"/>
</dbReference>
<dbReference type="PANTHER" id="PTHR10127">
    <property type="entry name" value="DISCOIDIN, CUB, EGF, LAMININ , AND ZINC METALLOPROTEASE DOMAIN CONTAINING"/>
    <property type="match status" value="1"/>
</dbReference>
<feature type="active site" evidence="14">
    <location>
        <position position="180"/>
    </location>
</feature>
<evidence type="ECO:0000256" key="12">
    <source>
        <dbReference type="ARBA" id="ARBA00023180"/>
    </source>
</evidence>
<dbReference type="AlphaFoldDB" id="A0A368FBK2"/>
<comment type="subcellular location">
    <subcellularLocation>
        <location evidence="2">Secreted</location>
    </subcellularLocation>
</comment>
<dbReference type="GO" id="GO:0004222">
    <property type="term" value="F:metalloendopeptidase activity"/>
    <property type="evidence" value="ECO:0007669"/>
    <property type="project" value="UniProtKB-UniRule"/>
</dbReference>
<dbReference type="FunFam" id="3.40.390.10:FF:000048">
    <property type="entry name" value="Zinc metalloproteinase"/>
    <property type="match status" value="1"/>
</dbReference>
<organism evidence="19 20">
    <name type="scientific">Ancylostoma caninum</name>
    <name type="common">Dog hookworm</name>
    <dbReference type="NCBI Taxonomy" id="29170"/>
    <lineage>
        <taxon>Eukaryota</taxon>
        <taxon>Metazoa</taxon>
        <taxon>Ecdysozoa</taxon>
        <taxon>Nematoda</taxon>
        <taxon>Chromadorea</taxon>
        <taxon>Rhabditida</taxon>
        <taxon>Rhabditina</taxon>
        <taxon>Rhabditomorpha</taxon>
        <taxon>Strongyloidea</taxon>
        <taxon>Ancylostomatidae</taxon>
        <taxon>Ancylostomatinae</taxon>
        <taxon>Ancylostoma</taxon>
    </lineage>
</organism>
<comment type="caution">
    <text evidence="19">The sequence shown here is derived from an EMBL/GenBank/DDBJ whole genome shotgun (WGS) entry which is preliminary data.</text>
</comment>
<evidence type="ECO:0000259" key="17">
    <source>
        <dbReference type="PROSITE" id="PS51670"/>
    </source>
</evidence>
<dbReference type="PANTHER" id="PTHR10127:SF793">
    <property type="entry name" value="ZINC METALLOPROTEINASE NAS-31"/>
    <property type="match status" value="1"/>
</dbReference>
<evidence type="ECO:0000256" key="6">
    <source>
        <dbReference type="ARBA" id="ARBA00022729"/>
    </source>
</evidence>
<evidence type="ECO:0000256" key="10">
    <source>
        <dbReference type="ARBA" id="ARBA00023145"/>
    </source>
</evidence>
<dbReference type="InterPro" id="IPR034035">
    <property type="entry name" value="Astacin-like_dom"/>
</dbReference>
<dbReference type="Pfam" id="PF01549">
    <property type="entry name" value="ShK"/>
    <property type="match status" value="1"/>
</dbReference>
<evidence type="ECO:0000313" key="20">
    <source>
        <dbReference type="Proteomes" id="UP000252519"/>
    </source>
</evidence>
<feature type="region of interest" description="Disordered" evidence="16">
    <location>
        <begin position="301"/>
        <end position="328"/>
    </location>
</feature>
<keyword evidence="9 14" id="KW-0482">Metalloprotease</keyword>
<feature type="binding site" evidence="14">
    <location>
        <position position="189"/>
    </location>
    <ligand>
        <name>Zn(2+)</name>
        <dbReference type="ChEBI" id="CHEBI:29105"/>
        <note>catalytic</note>
    </ligand>
</feature>
<dbReference type="EMBL" id="JOJR01002655">
    <property type="protein sequence ID" value="RCN28389.1"/>
    <property type="molecule type" value="Genomic_DNA"/>
</dbReference>
<feature type="domain" description="ShKT" evidence="17">
    <location>
        <begin position="351"/>
        <end position="387"/>
    </location>
</feature>
<dbReference type="InterPro" id="IPR024079">
    <property type="entry name" value="MetalloPept_cat_dom_sf"/>
</dbReference>
<keyword evidence="3" id="KW-0964">Secreted</keyword>
<gene>
    <name evidence="19" type="ORF">ANCCAN_25867</name>
</gene>
<dbReference type="GO" id="GO:0005576">
    <property type="term" value="C:extracellular region"/>
    <property type="evidence" value="ECO:0007669"/>
    <property type="project" value="UniProtKB-SubCell"/>
</dbReference>
<protein>
    <recommendedName>
        <fullName evidence="15">Metalloendopeptidase</fullName>
        <ecNumber evidence="15">3.4.24.-</ecNumber>
    </recommendedName>
</protein>
<dbReference type="GO" id="GO:0008270">
    <property type="term" value="F:zinc ion binding"/>
    <property type="evidence" value="ECO:0007669"/>
    <property type="project" value="UniProtKB-UniRule"/>
</dbReference>
<evidence type="ECO:0000259" key="18">
    <source>
        <dbReference type="PROSITE" id="PS51864"/>
    </source>
</evidence>
<dbReference type="InterPro" id="IPR003582">
    <property type="entry name" value="ShKT_dom"/>
</dbReference>
<evidence type="ECO:0000256" key="5">
    <source>
        <dbReference type="ARBA" id="ARBA00022723"/>
    </source>
</evidence>
<keyword evidence="20" id="KW-1185">Reference proteome</keyword>
<evidence type="ECO:0000256" key="11">
    <source>
        <dbReference type="ARBA" id="ARBA00023157"/>
    </source>
</evidence>
<dbReference type="PRINTS" id="PR00480">
    <property type="entry name" value="ASTACIN"/>
</dbReference>
<evidence type="ECO:0000256" key="1">
    <source>
        <dbReference type="ARBA" id="ARBA00002657"/>
    </source>
</evidence>
<keyword evidence="6" id="KW-0732">Signal</keyword>
<evidence type="ECO:0000256" key="2">
    <source>
        <dbReference type="ARBA" id="ARBA00004613"/>
    </source>
</evidence>
<dbReference type="Pfam" id="PF01400">
    <property type="entry name" value="Astacin"/>
    <property type="match status" value="1"/>
</dbReference>
<dbReference type="CDD" id="cd04280">
    <property type="entry name" value="ZnMc_astacin_like"/>
    <property type="match status" value="1"/>
</dbReference>